<accession>A0ABT0R2U7</accession>
<proteinExistence type="predicted"/>
<dbReference type="Proteomes" id="UP001203761">
    <property type="component" value="Unassembled WGS sequence"/>
</dbReference>
<feature type="domain" description="DUF4365" evidence="1">
    <location>
        <begin position="16"/>
        <end position="157"/>
    </location>
</feature>
<dbReference type="RefSeq" id="WP_249738305.1">
    <property type="nucleotide sequence ID" value="NZ_JAKNCJ010000009.1"/>
</dbReference>
<dbReference type="InterPro" id="IPR011990">
    <property type="entry name" value="TPR-like_helical_dom_sf"/>
</dbReference>
<dbReference type="SUPFAM" id="SSF48452">
    <property type="entry name" value="TPR-like"/>
    <property type="match status" value="1"/>
</dbReference>
<dbReference type="EMBL" id="JAKNCJ010000009">
    <property type="protein sequence ID" value="MCL6424226.1"/>
    <property type="molecule type" value="Genomic_DNA"/>
</dbReference>
<evidence type="ECO:0000313" key="3">
    <source>
        <dbReference type="Proteomes" id="UP001203761"/>
    </source>
</evidence>
<dbReference type="Pfam" id="PF14280">
    <property type="entry name" value="DUF4365"/>
    <property type="match status" value="1"/>
</dbReference>
<sequence>MVEQMPQRPLNHQKEDVSRRAFERMLPPEWQVHNSTATDYGVDLRLEFFSKLDGSSSATATGDTCAVQLKSTARKVGQDGTISERLKTSTLNYLDRLQDPALLCMALLDDHEEVLEFRAVWLHRFVWKAEDNDAGKVRIYWPESSRIDKHTIDSIHAEVQRFRLVTDRSGLTSLPIYIDDRTSPKRSAVVARVKSLLREVGLPIQFVPFKHEAILWIEISDTAFLIDFVRSSVSASIPETGMSDSEMCGLVLTFMARPLSRLGFDELALDVLEAAPVTDGAAIPGNCLVIEDSVARSRRKNYFLQLLPSAVAPEAILTFFHQCLKMSAGFHGKSSFSDRDLEEFRGAITRISEARGVEAAAAMSYSLANHLFNNEHDYSAAIMFYSWAAELDGTYVTRGYFNAEMGATHFENGAFEESAKYYRAAVSCHDVAEDERHRNLCRVRLADALAHAGNVGDAILELEEVTPNLDELEGAPWVLLLLALKTLELNEKHLPARNALEDRISSALDGTSQEFDLLKQLIQLMAFYSDSFENVWPLAAGGLSLEADGPFAQAMNPILVLAWRHEGSQAYGTLDQVCDILPPDAATYLRDTALRCWTDIQTMPPDPVVIRDYSKGDVPNVIKWLP</sequence>
<evidence type="ECO:0000313" key="2">
    <source>
        <dbReference type="EMBL" id="MCL6424226.1"/>
    </source>
</evidence>
<name>A0ABT0R2U7_9MICO</name>
<evidence type="ECO:0000259" key="1">
    <source>
        <dbReference type="Pfam" id="PF14280"/>
    </source>
</evidence>
<organism evidence="2 3">
    <name type="scientific">Brachybacterium equifaecis</name>
    <dbReference type="NCBI Taxonomy" id="2910770"/>
    <lineage>
        <taxon>Bacteria</taxon>
        <taxon>Bacillati</taxon>
        <taxon>Actinomycetota</taxon>
        <taxon>Actinomycetes</taxon>
        <taxon>Micrococcales</taxon>
        <taxon>Dermabacteraceae</taxon>
        <taxon>Brachybacterium</taxon>
    </lineage>
</organism>
<reference evidence="2" key="1">
    <citation type="submission" date="2022-02" db="EMBL/GenBank/DDBJ databases">
        <authorList>
            <person name="Lee M."/>
            <person name="Kim S.-J."/>
            <person name="Jung M.-Y."/>
        </authorList>
    </citation>
    <scope>NUCLEOTIDE SEQUENCE</scope>
    <source>
        <strain evidence="2">JHP9</strain>
    </source>
</reference>
<dbReference type="Gene3D" id="1.25.40.10">
    <property type="entry name" value="Tetratricopeptide repeat domain"/>
    <property type="match status" value="1"/>
</dbReference>
<gene>
    <name evidence="2" type="ORF">Bequi_12695</name>
</gene>
<protein>
    <submittedName>
        <fullName evidence="2">DUF4365 domain-containing protein</fullName>
    </submittedName>
</protein>
<keyword evidence="3" id="KW-1185">Reference proteome</keyword>
<dbReference type="InterPro" id="IPR025375">
    <property type="entry name" value="DUF4365"/>
</dbReference>
<comment type="caution">
    <text evidence="2">The sequence shown here is derived from an EMBL/GenBank/DDBJ whole genome shotgun (WGS) entry which is preliminary data.</text>
</comment>